<dbReference type="Gene3D" id="3.40.630.30">
    <property type="match status" value="2"/>
</dbReference>
<dbReference type="EC" id="2.3.1.-" evidence="3"/>
<dbReference type="InterPro" id="IPR041380">
    <property type="entry name" value="Acetyltransf_17"/>
</dbReference>
<dbReference type="GO" id="GO:0034069">
    <property type="term" value="F:aminoglycoside N-acetyltransferase activity"/>
    <property type="evidence" value="ECO:0007669"/>
    <property type="project" value="TreeGrafter"/>
</dbReference>
<dbReference type="InterPro" id="IPR016181">
    <property type="entry name" value="Acyl_CoA_acyltransferase"/>
</dbReference>
<dbReference type="Gene3D" id="3.30.1050.10">
    <property type="entry name" value="SCP2 sterol-binding domain"/>
    <property type="match status" value="1"/>
</dbReference>
<dbReference type="Pfam" id="PF13527">
    <property type="entry name" value="Acetyltransf_9"/>
    <property type="match status" value="1"/>
</dbReference>
<dbReference type="InterPro" id="IPR000182">
    <property type="entry name" value="GNAT_dom"/>
</dbReference>
<feature type="domain" description="N-acetyltransferase" evidence="1">
    <location>
        <begin position="2"/>
        <end position="143"/>
    </location>
</feature>
<dbReference type="InterPro" id="IPR025559">
    <property type="entry name" value="Eis_dom"/>
</dbReference>
<dbReference type="Proteomes" id="UP001214898">
    <property type="component" value="Chromosome"/>
</dbReference>
<dbReference type="PANTHER" id="PTHR37817:SF1">
    <property type="entry name" value="N-ACETYLTRANSFERASE EIS"/>
    <property type="match status" value="1"/>
</dbReference>
<organism evidence="2 4">
    <name type="scientific">Bacillus subtilis</name>
    <dbReference type="NCBI Taxonomy" id="1423"/>
    <lineage>
        <taxon>Bacteria</taxon>
        <taxon>Bacillati</taxon>
        <taxon>Bacillota</taxon>
        <taxon>Bacilli</taxon>
        <taxon>Bacillales</taxon>
        <taxon>Bacillaceae</taxon>
        <taxon>Bacillus</taxon>
    </lineage>
</organism>
<evidence type="ECO:0000313" key="4">
    <source>
        <dbReference type="Proteomes" id="UP000032247"/>
    </source>
</evidence>
<evidence type="ECO:0000313" key="2">
    <source>
        <dbReference type="EMBL" id="KIU06159.1"/>
    </source>
</evidence>
<evidence type="ECO:0000259" key="1">
    <source>
        <dbReference type="PROSITE" id="PS51186"/>
    </source>
</evidence>
<dbReference type="Proteomes" id="UP000032247">
    <property type="component" value="Unassembled WGS sequence"/>
</dbReference>
<dbReference type="AlphaFoldDB" id="A0A0D1J1T0"/>
<dbReference type="PROSITE" id="PS51186">
    <property type="entry name" value="GNAT"/>
    <property type="match status" value="1"/>
</dbReference>
<reference evidence="3" key="2">
    <citation type="submission" date="2023-03" db="EMBL/GenBank/DDBJ databases">
        <title>Complete genome sequences of 52 Bacillus and Priestia strains isolated from West-African fermentations and 26 reference strains from the DSMZ collection.</title>
        <authorList>
            <person name="Wiedenbein E.S."/>
            <person name="Canoy T.S."/>
            <person name="Hui Y."/>
            <person name="Parkouda C."/>
            <person name="Dawende C."/>
            <person name="Ametefe E."/>
            <person name="Jespersen L."/>
            <person name="Nielsen D.S."/>
        </authorList>
    </citation>
    <scope>NUCLEOTIDE SEQUENCE</scope>
    <source>
        <strain evidence="3">PRO56</strain>
    </source>
</reference>
<proteinExistence type="predicted"/>
<gene>
    <name evidence="3" type="ORF">P5633_04750</name>
    <name evidence="2" type="ORF">SC09_contig4orf01205</name>
</gene>
<dbReference type="InterPro" id="IPR051554">
    <property type="entry name" value="Acetyltransferase_Eis"/>
</dbReference>
<dbReference type="PATRIC" id="fig|1423.173.peg.4703"/>
<keyword evidence="3" id="KW-0808">Transferase</keyword>
<accession>A0A0D1J1T0</accession>
<sequence>MYQVIKLEREDWREVIRMSEYAFQKELSVEEREENVKALENHYIIGIKEQEKLLSKLHIIPFSVMLEEQEMKMGGIAGVATWPEYRRKGTVKELILDALTVMKKRNQTISFLHPFLISFYRKFGWELCFYQKRLTYLKEQFQKLGDAPGDVRRLQKDETDAVNAIYNQYRTKHNGLMKRSKEHWTEKIHGMKAMYISEDGVPCGYLVYDIKNKTMRVEEFVYLNREAQRGLWNFICQHDSMLNEAELTVRMEEDLDFLTAEPRVKQEIYPYSMVRIVDVEGFLREYPKSRVTAPFDFKVTDQWAPWNQQTFRVDSQQVQIVPEESPDHLIECSISSLTAFFLGARSARFLFEAGMIKGPVSEIKRLDDDFQLKPPFLMDFF</sequence>
<dbReference type="PANTHER" id="PTHR37817">
    <property type="entry name" value="N-ACETYLTRANSFERASE EIS"/>
    <property type="match status" value="1"/>
</dbReference>
<keyword evidence="3" id="KW-0012">Acyltransferase</keyword>
<name>A0A0D1J1T0_BACIU</name>
<dbReference type="InterPro" id="IPR036527">
    <property type="entry name" value="SCP2_sterol-bd_dom_sf"/>
</dbReference>
<dbReference type="SUPFAM" id="SSF55729">
    <property type="entry name" value="Acyl-CoA N-acyltransferases (Nat)"/>
    <property type="match status" value="1"/>
</dbReference>
<reference evidence="2 4" key="1">
    <citation type="submission" date="2014-12" db="EMBL/GenBank/DDBJ databases">
        <title>Comparative genome analysis of Bacillus coagulans HM-08, Clostridium butyricum HM-68, Bacillus subtilis HM-66 and Bacillus licheniformis BL-09.</title>
        <authorList>
            <person name="Zhang H."/>
        </authorList>
    </citation>
    <scope>NUCLEOTIDE SEQUENCE [LARGE SCALE GENOMIC DNA]</scope>
    <source>
        <strain evidence="2 4">HM-66</strain>
    </source>
</reference>
<dbReference type="Pfam" id="PF17668">
    <property type="entry name" value="Acetyltransf_17"/>
    <property type="match status" value="1"/>
</dbReference>
<dbReference type="EMBL" id="JXBC01000013">
    <property type="protein sequence ID" value="KIU06159.1"/>
    <property type="molecule type" value="Genomic_DNA"/>
</dbReference>
<dbReference type="EMBL" id="CP120576">
    <property type="protein sequence ID" value="WEY85504.1"/>
    <property type="molecule type" value="Genomic_DNA"/>
</dbReference>
<protein>
    <submittedName>
        <fullName evidence="3">GNAT family N-acetyltransferase</fullName>
        <ecNumber evidence="3">2.3.1.-</ecNumber>
    </submittedName>
</protein>
<dbReference type="SUPFAM" id="SSF55718">
    <property type="entry name" value="SCP-like"/>
    <property type="match status" value="1"/>
</dbReference>
<dbReference type="Pfam" id="PF13530">
    <property type="entry name" value="SCP2_2"/>
    <property type="match status" value="1"/>
</dbReference>
<dbReference type="GO" id="GO:0030649">
    <property type="term" value="P:aminoglycoside antibiotic catabolic process"/>
    <property type="evidence" value="ECO:0007669"/>
    <property type="project" value="TreeGrafter"/>
</dbReference>
<evidence type="ECO:0000313" key="3">
    <source>
        <dbReference type="EMBL" id="WEY85504.1"/>
    </source>
</evidence>